<protein>
    <submittedName>
        <fullName evidence="1">Uncharacterized protein</fullName>
    </submittedName>
</protein>
<reference evidence="1" key="1">
    <citation type="submission" date="2021-10" db="EMBL/GenBank/DDBJ databases">
        <title>Collection of gut derived symbiotic bacterial strains cultured from healthy donors.</title>
        <authorList>
            <person name="Lin H."/>
            <person name="Littmann E."/>
            <person name="Claire K."/>
            <person name="Pamer E."/>
        </authorList>
    </citation>
    <scope>NUCLEOTIDE SEQUENCE</scope>
    <source>
        <strain evidence="1">MSK.7.16</strain>
    </source>
</reference>
<accession>A0AAW4U0T4</accession>
<name>A0AAW4U0T4_9FIRM</name>
<dbReference type="EMBL" id="JAJCGD010000010">
    <property type="protein sequence ID" value="MCB6828125.1"/>
    <property type="molecule type" value="Genomic_DNA"/>
</dbReference>
<evidence type="ECO:0000313" key="2">
    <source>
        <dbReference type="Proteomes" id="UP001198190"/>
    </source>
</evidence>
<comment type="caution">
    <text evidence="1">The sequence shown here is derived from an EMBL/GenBank/DDBJ whole genome shotgun (WGS) entry which is preliminary data.</text>
</comment>
<dbReference type="AlphaFoldDB" id="A0AAW4U0T4"/>
<dbReference type="Proteomes" id="UP001198190">
    <property type="component" value="Unassembled WGS sequence"/>
</dbReference>
<gene>
    <name evidence="1" type="ORF">LIY65_05405</name>
</gene>
<sequence>MQNFINFIHQKINSNKRNFTEDMNWLNSKMKLFIPYIDKSDLDILHEFTEKGLAKYITSNEVSFMLFKKNMELEPYNRKVTDKFYKLLSLNRHRQFGY</sequence>
<evidence type="ECO:0000313" key="1">
    <source>
        <dbReference type="EMBL" id="MCB6828125.1"/>
    </source>
</evidence>
<organism evidence="1 2">
    <name type="scientific">Megamonas funiformis</name>
    <dbReference type="NCBI Taxonomy" id="437897"/>
    <lineage>
        <taxon>Bacteria</taxon>
        <taxon>Bacillati</taxon>
        <taxon>Bacillota</taxon>
        <taxon>Negativicutes</taxon>
        <taxon>Selenomonadales</taxon>
        <taxon>Selenomonadaceae</taxon>
        <taxon>Megamonas</taxon>
    </lineage>
</organism>
<proteinExistence type="predicted"/>
<dbReference type="RefSeq" id="WP_117464188.1">
    <property type="nucleotide sequence ID" value="NZ_CAUBDY010000011.1"/>
</dbReference>